<reference evidence="1" key="2">
    <citation type="submission" date="2022-01" db="EMBL/GenBank/DDBJ databases">
        <authorList>
            <person name="Yamashiro T."/>
            <person name="Shiraishi A."/>
            <person name="Satake H."/>
            <person name="Nakayama K."/>
        </authorList>
    </citation>
    <scope>NUCLEOTIDE SEQUENCE</scope>
</reference>
<accession>A0ABQ5E4M0</accession>
<protein>
    <submittedName>
        <fullName evidence="1">Uncharacterized protein</fullName>
    </submittedName>
</protein>
<name>A0ABQ5E4M0_9ASTR</name>
<sequence length="104" mass="11889">MANTVPAAVVPGPNFAELMDLSGKRKIPKAMKFFLLQQIAEERSSLDVVRGQCADVRRRLAKLHAMIHELERIDNRLDVIDAMVSLRDGVRREEEKLHLICFFC</sequence>
<dbReference type="Proteomes" id="UP001151760">
    <property type="component" value="Unassembled WGS sequence"/>
</dbReference>
<gene>
    <name evidence="1" type="ORF">Tco_0954519</name>
</gene>
<evidence type="ECO:0000313" key="1">
    <source>
        <dbReference type="EMBL" id="GJT45804.1"/>
    </source>
</evidence>
<evidence type="ECO:0000313" key="2">
    <source>
        <dbReference type="Proteomes" id="UP001151760"/>
    </source>
</evidence>
<proteinExistence type="predicted"/>
<comment type="caution">
    <text evidence="1">The sequence shown here is derived from an EMBL/GenBank/DDBJ whole genome shotgun (WGS) entry which is preliminary data.</text>
</comment>
<dbReference type="EMBL" id="BQNB010015931">
    <property type="protein sequence ID" value="GJT45804.1"/>
    <property type="molecule type" value="Genomic_DNA"/>
</dbReference>
<reference evidence="1" key="1">
    <citation type="journal article" date="2022" name="Int. J. Mol. Sci.">
        <title>Draft Genome of Tanacetum Coccineum: Genomic Comparison of Closely Related Tanacetum-Family Plants.</title>
        <authorList>
            <person name="Yamashiro T."/>
            <person name="Shiraishi A."/>
            <person name="Nakayama K."/>
            <person name="Satake H."/>
        </authorList>
    </citation>
    <scope>NUCLEOTIDE SEQUENCE</scope>
</reference>
<organism evidence="1 2">
    <name type="scientific">Tanacetum coccineum</name>
    <dbReference type="NCBI Taxonomy" id="301880"/>
    <lineage>
        <taxon>Eukaryota</taxon>
        <taxon>Viridiplantae</taxon>
        <taxon>Streptophyta</taxon>
        <taxon>Embryophyta</taxon>
        <taxon>Tracheophyta</taxon>
        <taxon>Spermatophyta</taxon>
        <taxon>Magnoliopsida</taxon>
        <taxon>eudicotyledons</taxon>
        <taxon>Gunneridae</taxon>
        <taxon>Pentapetalae</taxon>
        <taxon>asterids</taxon>
        <taxon>campanulids</taxon>
        <taxon>Asterales</taxon>
        <taxon>Asteraceae</taxon>
        <taxon>Asteroideae</taxon>
        <taxon>Anthemideae</taxon>
        <taxon>Anthemidinae</taxon>
        <taxon>Tanacetum</taxon>
    </lineage>
</organism>
<keyword evidence="2" id="KW-1185">Reference proteome</keyword>